<dbReference type="RefSeq" id="WP_087137273.1">
    <property type="nucleotide sequence ID" value="NZ_FUKR01000050.1"/>
</dbReference>
<dbReference type="AlphaFoldDB" id="A0A1R4JQ80"/>
<organism evidence="1 2">
    <name type="scientific">Mycetocola reblochoni REB411</name>
    <dbReference type="NCBI Taxonomy" id="1255698"/>
    <lineage>
        <taxon>Bacteria</taxon>
        <taxon>Bacillati</taxon>
        <taxon>Actinomycetota</taxon>
        <taxon>Actinomycetes</taxon>
        <taxon>Micrococcales</taxon>
        <taxon>Microbacteriaceae</taxon>
        <taxon>Mycetocola</taxon>
    </lineage>
</organism>
<sequence>MTVIPITVHVDPKTLWRASARAERKGSTIAELLADYVARLADDGPIIDAHLVRLHGQGLPDRIIADELGLSLDNVKTRRARMKLPAHRVPRGSVAEARLLAARV</sequence>
<keyword evidence="2" id="KW-1185">Reference proteome</keyword>
<name>A0A1R4JQ80_9MICO</name>
<dbReference type="Proteomes" id="UP000196778">
    <property type="component" value="Unassembled WGS sequence"/>
</dbReference>
<gene>
    <name evidence="1" type="ORF">FM119_08670</name>
</gene>
<reference evidence="2" key="1">
    <citation type="submission" date="2017-02" db="EMBL/GenBank/DDBJ databases">
        <authorList>
            <person name="Dridi B."/>
        </authorList>
    </citation>
    <scope>NUCLEOTIDE SEQUENCE [LARGE SCALE GENOMIC DNA]</scope>
    <source>
        <strain evidence="2">EB411</strain>
    </source>
</reference>
<accession>A0A1R4JQ80</accession>
<proteinExistence type="predicted"/>
<evidence type="ECO:0000313" key="2">
    <source>
        <dbReference type="Proteomes" id="UP000196778"/>
    </source>
</evidence>
<dbReference type="OrthoDB" id="9807542at2"/>
<protein>
    <submittedName>
        <fullName evidence="1">Uncharacterized protein</fullName>
    </submittedName>
</protein>
<dbReference type="EMBL" id="FUKR01000050">
    <property type="protein sequence ID" value="SJN33955.1"/>
    <property type="molecule type" value="Genomic_DNA"/>
</dbReference>
<evidence type="ECO:0000313" key="1">
    <source>
        <dbReference type="EMBL" id="SJN33955.1"/>
    </source>
</evidence>